<feature type="domain" description="Sulfatase N-terminal" evidence="5">
    <location>
        <begin position="31"/>
        <end position="360"/>
    </location>
</feature>
<dbReference type="PROSITE" id="PS00523">
    <property type="entry name" value="SULFATASE_1"/>
    <property type="match status" value="1"/>
</dbReference>
<dbReference type="InterPro" id="IPR000917">
    <property type="entry name" value="Sulfatase_N"/>
</dbReference>
<dbReference type="PROSITE" id="PS00149">
    <property type="entry name" value="SULFATASE_2"/>
    <property type="match status" value="1"/>
</dbReference>
<evidence type="ECO:0000313" key="7">
    <source>
        <dbReference type="Proteomes" id="UP000315003"/>
    </source>
</evidence>
<evidence type="ECO:0000313" key="6">
    <source>
        <dbReference type="EMBL" id="QDT62220.1"/>
    </source>
</evidence>
<organism evidence="6 7">
    <name type="scientific">Stieleria bergensis</name>
    <dbReference type="NCBI Taxonomy" id="2528025"/>
    <lineage>
        <taxon>Bacteria</taxon>
        <taxon>Pseudomonadati</taxon>
        <taxon>Planctomycetota</taxon>
        <taxon>Planctomycetia</taxon>
        <taxon>Pirellulales</taxon>
        <taxon>Pirellulaceae</taxon>
        <taxon>Stieleria</taxon>
    </lineage>
</organism>
<sequence>MLAILLLIFTGLSNVPGLCNVSGLCNAAQRPNIIVILCDDLGWGDLQNYGHPHIKTPHLMQLAQDGIQFNSFYSAAPVCSPSRVGLLTGRMPNRAGVYDWIPDANPNAPLTRSRQQVEMRREEFTIARMLKTAGYATCMSGKWHCNAMFNSPKQAQPGDHGFDHWFATQNNAAPSHKNPRNFVRNGQKVGDLNGYSCQIVADEAIDWLEDQQAETPEQPFFIYMAFHEPHEPVASPANLVNKYESGPAKNHDQAQYFANVENLDLATGKMLAALDRMKLRENTLVIFTSDNGPETLNRYRSANRSYGTPGPWRGMKLHTHEAGFRVAGIMRWPAMIEAGQESDRAVSSLDFLPTFAKLAGGQLPQDITLDGTNFLPALSGQSIDRPQPLLWAYYHSYDGKRYTPTVAMRDGNMKVRATLQGIGSPDNIDETNLSKIRAAKLVDFEIYDLSQDPTESKSLDAASSPLPAKMTKLYQAMLDECHIWPAVPSK</sequence>
<evidence type="ECO:0000259" key="5">
    <source>
        <dbReference type="Pfam" id="PF00884"/>
    </source>
</evidence>
<reference evidence="6 7" key="1">
    <citation type="submission" date="2019-02" db="EMBL/GenBank/DDBJ databases">
        <title>Deep-cultivation of Planctomycetes and their phenomic and genomic characterization uncovers novel biology.</title>
        <authorList>
            <person name="Wiegand S."/>
            <person name="Jogler M."/>
            <person name="Boedeker C."/>
            <person name="Pinto D."/>
            <person name="Vollmers J."/>
            <person name="Rivas-Marin E."/>
            <person name="Kohn T."/>
            <person name="Peeters S.H."/>
            <person name="Heuer A."/>
            <person name="Rast P."/>
            <person name="Oberbeckmann S."/>
            <person name="Bunk B."/>
            <person name="Jeske O."/>
            <person name="Meyerdierks A."/>
            <person name="Storesund J.E."/>
            <person name="Kallscheuer N."/>
            <person name="Luecker S."/>
            <person name="Lage O.M."/>
            <person name="Pohl T."/>
            <person name="Merkel B.J."/>
            <person name="Hornburger P."/>
            <person name="Mueller R.-W."/>
            <person name="Bruemmer F."/>
            <person name="Labrenz M."/>
            <person name="Spormann A.M."/>
            <person name="Op den Camp H."/>
            <person name="Overmann J."/>
            <person name="Amann R."/>
            <person name="Jetten M.S.M."/>
            <person name="Mascher T."/>
            <person name="Medema M.H."/>
            <person name="Devos D.P."/>
            <person name="Kaster A.-K."/>
            <person name="Ovreas L."/>
            <person name="Rohde M."/>
            <person name="Galperin M.Y."/>
            <person name="Jogler C."/>
        </authorList>
    </citation>
    <scope>NUCLEOTIDE SEQUENCE [LARGE SCALE GENOMIC DNA]</scope>
    <source>
        <strain evidence="6 7">SV_7m_r</strain>
    </source>
</reference>
<dbReference type="OrthoDB" id="9803751at2"/>
<dbReference type="InterPro" id="IPR024607">
    <property type="entry name" value="Sulfatase_CS"/>
</dbReference>
<keyword evidence="4" id="KW-0106">Calcium</keyword>
<dbReference type="PANTHER" id="PTHR42693:SF53">
    <property type="entry name" value="ENDO-4-O-SULFATASE"/>
    <property type="match status" value="1"/>
</dbReference>
<dbReference type="Gene3D" id="3.40.720.10">
    <property type="entry name" value="Alkaline Phosphatase, subunit A"/>
    <property type="match status" value="1"/>
</dbReference>
<dbReference type="EMBL" id="CP036272">
    <property type="protein sequence ID" value="QDT62220.1"/>
    <property type="molecule type" value="Genomic_DNA"/>
</dbReference>
<dbReference type="InterPro" id="IPR017850">
    <property type="entry name" value="Alkaline_phosphatase_core_sf"/>
</dbReference>
<dbReference type="Pfam" id="PF00884">
    <property type="entry name" value="Sulfatase"/>
    <property type="match status" value="1"/>
</dbReference>
<evidence type="ECO:0000256" key="4">
    <source>
        <dbReference type="ARBA" id="ARBA00022837"/>
    </source>
</evidence>
<dbReference type="EC" id="3.1.6.1" evidence="6"/>
<keyword evidence="3 6" id="KW-0378">Hydrolase</keyword>
<evidence type="ECO:0000256" key="1">
    <source>
        <dbReference type="ARBA" id="ARBA00008779"/>
    </source>
</evidence>
<keyword evidence="2" id="KW-0479">Metal-binding</keyword>
<accession>A0A517T1H3</accession>
<dbReference type="InterPro" id="IPR050738">
    <property type="entry name" value="Sulfatase"/>
</dbReference>
<evidence type="ECO:0000256" key="3">
    <source>
        <dbReference type="ARBA" id="ARBA00022801"/>
    </source>
</evidence>
<dbReference type="AlphaFoldDB" id="A0A517T1H3"/>
<dbReference type="Proteomes" id="UP000315003">
    <property type="component" value="Chromosome"/>
</dbReference>
<keyword evidence="7" id="KW-1185">Reference proteome</keyword>
<dbReference type="GO" id="GO:0046872">
    <property type="term" value="F:metal ion binding"/>
    <property type="evidence" value="ECO:0007669"/>
    <property type="project" value="UniProtKB-KW"/>
</dbReference>
<dbReference type="GO" id="GO:0004065">
    <property type="term" value="F:arylsulfatase activity"/>
    <property type="evidence" value="ECO:0007669"/>
    <property type="project" value="UniProtKB-EC"/>
</dbReference>
<dbReference type="SUPFAM" id="SSF53649">
    <property type="entry name" value="Alkaline phosphatase-like"/>
    <property type="match status" value="1"/>
</dbReference>
<gene>
    <name evidence="6" type="primary">atsA_68</name>
    <name evidence="6" type="ORF">SV7mr_47670</name>
</gene>
<evidence type="ECO:0000256" key="2">
    <source>
        <dbReference type="ARBA" id="ARBA00022723"/>
    </source>
</evidence>
<name>A0A517T1H3_9BACT</name>
<protein>
    <submittedName>
        <fullName evidence="6">Arylsulfatase</fullName>
        <ecNumber evidence="6">3.1.6.1</ecNumber>
    </submittedName>
</protein>
<comment type="similarity">
    <text evidence="1">Belongs to the sulfatase family.</text>
</comment>
<proteinExistence type="inferred from homology"/>
<dbReference type="PANTHER" id="PTHR42693">
    <property type="entry name" value="ARYLSULFATASE FAMILY MEMBER"/>
    <property type="match status" value="1"/>
</dbReference>